<dbReference type="RefSeq" id="WP_425586946.1">
    <property type="nucleotide sequence ID" value="NZ_BAAASO010000002.1"/>
</dbReference>
<dbReference type="InterPro" id="IPR027417">
    <property type="entry name" value="P-loop_NTPase"/>
</dbReference>
<comment type="caution">
    <text evidence="1">The sequence shown here is derived from an EMBL/GenBank/DDBJ whole genome shotgun (WGS) entry which is preliminary data.</text>
</comment>
<proteinExistence type="predicted"/>
<dbReference type="AlphaFoldDB" id="A0A4D4L4R1"/>
<dbReference type="SUPFAM" id="SSF52540">
    <property type="entry name" value="P-loop containing nucleoside triphosphate hydrolases"/>
    <property type="match status" value="1"/>
</dbReference>
<reference evidence="1 2" key="1">
    <citation type="journal article" date="2020" name="Int. J. Syst. Evol. Microbiol.">
        <title>Reclassification of Streptomyces castelarensis and Streptomyces sporoclivatus as later heterotypic synonyms of Streptomyces antimycoticus.</title>
        <authorList>
            <person name="Komaki H."/>
            <person name="Tamura T."/>
        </authorList>
    </citation>
    <scope>NUCLEOTIDE SEQUENCE [LARGE SCALE GENOMIC DNA]</scope>
    <source>
        <strain evidence="1 2">NBRC 13459</strain>
    </source>
</reference>
<keyword evidence="2" id="KW-1185">Reference proteome</keyword>
<sequence>MTGAPPPVSAARRREVVDALRRGTVPQAGLDLFAVGLDRFQSSLDDDIATAKGGGAAFHAIRGEYGSGKTFFARWLAERAKRAGLATAEVQISETETPLHRLETVYRRLTERLATATHRPSALRAIIDSWFYTLEEEVLDTGEVDEDDATALAKAVDELMESRLADVARTTPAFSAALRGYRQATSAGDGATAEALIAWLGGQKSVAASARRAAGVRGDLDHFAALGFLQGLLTVLRDCGHPGLLLVLDEIETLQRVRGDVREKGLNALRQFLDEVDAGRFPGLFLVITGTPAFYDGQQGVQRLPPLAQRLATDFTTDARFDSPRAVQLRLPGFDLPSLGELGRNVRDLFAGAAKHPDRIMDRVDDAYIGELATAVTGGLGGKVGVAPRLFLRKLVADVLDRVDEFEDFDPRRHYALTVSSAELNEIERNAAAAPADSADDIDLDVP</sequence>
<gene>
    <name evidence="1" type="ORF">SVIO_072240</name>
</gene>
<accession>A0A4D4L4R1</accession>
<evidence type="ECO:0000313" key="1">
    <source>
        <dbReference type="EMBL" id="GDY56601.1"/>
    </source>
</evidence>
<organism evidence="1 2">
    <name type="scientific">Streptomyces violaceusniger</name>
    <dbReference type="NCBI Taxonomy" id="68280"/>
    <lineage>
        <taxon>Bacteria</taxon>
        <taxon>Bacillati</taxon>
        <taxon>Actinomycetota</taxon>
        <taxon>Actinomycetes</taxon>
        <taxon>Kitasatosporales</taxon>
        <taxon>Streptomycetaceae</taxon>
        <taxon>Streptomyces</taxon>
        <taxon>Streptomyces violaceusniger group</taxon>
    </lineage>
</organism>
<dbReference type="NCBIfam" id="NF033438">
    <property type="entry name" value="BREX_BrxD"/>
    <property type="match status" value="1"/>
</dbReference>
<dbReference type="EMBL" id="BJHW01000001">
    <property type="protein sequence ID" value="GDY56601.1"/>
    <property type="molecule type" value="Genomic_DNA"/>
</dbReference>
<dbReference type="Pfam" id="PF10923">
    <property type="entry name" value="BrxC_BrxD"/>
    <property type="match status" value="1"/>
</dbReference>
<name>A0A4D4L4R1_STRVO</name>
<protein>
    <submittedName>
        <fullName evidence="1">ATP-binding protein</fullName>
    </submittedName>
</protein>
<evidence type="ECO:0000313" key="2">
    <source>
        <dbReference type="Proteomes" id="UP000301309"/>
    </source>
</evidence>
<keyword evidence="1" id="KW-0067">ATP-binding</keyword>
<dbReference type="GO" id="GO:0005524">
    <property type="term" value="F:ATP binding"/>
    <property type="evidence" value="ECO:0007669"/>
    <property type="project" value="UniProtKB-KW"/>
</dbReference>
<keyword evidence="1" id="KW-0547">Nucleotide-binding</keyword>
<dbReference type="Proteomes" id="UP000301309">
    <property type="component" value="Unassembled WGS sequence"/>
</dbReference>
<dbReference type="InterPro" id="IPR021228">
    <property type="entry name" value="BrxD"/>
</dbReference>